<dbReference type="InterPro" id="IPR001017">
    <property type="entry name" value="DH_E1"/>
</dbReference>
<accession>A0A8K0KAW6</accession>
<dbReference type="Gene3D" id="3.40.50.12470">
    <property type="match status" value="1"/>
</dbReference>
<gene>
    <name evidence="8" type="ORF">J437_LFUL003940</name>
</gene>
<evidence type="ECO:0000256" key="1">
    <source>
        <dbReference type="ARBA" id="ARBA00001964"/>
    </source>
</evidence>
<dbReference type="InterPro" id="IPR005475">
    <property type="entry name" value="Transketolase-like_Pyr-bd"/>
</dbReference>
<comment type="cofactor">
    <cofactor evidence="1">
        <name>thiamine diphosphate</name>
        <dbReference type="ChEBI" id="CHEBI:58937"/>
    </cofactor>
</comment>
<dbReference type="AlphaFoldDB" id="A0A8K0KAW6"/>
<dbReference type="Proteomes" id="UP000792457">
    <property type="component" value="Unassembled WGS sequence"/>
</dbReference>
<dbReference type="Gene3D" id="3.40.50.970">
    <property type="match status" value="1"/>
</dbReference>
<dbReference type="PANTHER" id="PTHR23152">
    <property type="entry name" value="2-OXOGLUTARATE DEHYDROGENASE"/>
    <property type="match status" value="1"/>
</dbReference>
<evidence type="ECO:0000256" key="5">
    <source>
        <dbReference type="ARBA" id="ARBA00023052"/>
    </source>
</evidence>
<dbReference type="Pfam" id="PF00676">
    <property type="entry name" value="E1_dh"/>
    <property type="match status" value="1"/>
</dbReference>
<evidence type="ECO:0000256" key="4">
    <source>
        <dbReference type="ARBA" id="ARBA00023002"/>
    </source>
</evidence>
<dbReference type="OrthoDB" id="413077at2759"/>
<dbReference type="InterPro" id="IPR011603">
    <property type="entry name" value="2oxoglutarate_DH_E1"/>
</dbReference>
<dbReference type="SUPFAM" id="SSF52518">
    <property type="entry name" value="Thiamin diphosphate-binding fold (THDP-binding)"/>
    <property type="match status" value="2"/>
</dbReference>
<dbReference type="PANTHER" id="PTHR23152:SF4">
    <property type="entry name" value="2-OXOADIPATE DEHYDROGENASE COMPLEX COMPONENT E1"/>
    <property type="match status" value="1"/>
</dbReference>
<evidence type="ECO:0000256" key="2">
    <source>
        <dbReference type="ARBA" id="ARBA00006936"/>
    </source>
</evidence>
<keyword evidence="9" id="KW-1185">Reference proteome</keyword>
<dbReference type="Pfam" id="PF02779">
    <property type="entry name" value="Transket_pyr"/>
    <property type="match status" value="1"/>
</dbReference>
<keyword evidence="4" id="KW-0560">Oxidoreductase</keyword>
<feature type="domain" description="Transketolase-like pyrimidine-binding" evidence="7">
    <location>
        <begin position="247"/>
        <end position="332"/>
    </location>
</feature>
<evidence type="ECO:0000259" key="7">
    <source>
        <dbReference type="Pfam" id="PF02779"/>
    </source>
</evidence>
<protein>
    <submittedName>
        <fullName evidence="8">Uncharacterized protein</fullName>
    </submittedName>
</protein>
<dbReference type="GO" id="GO:0016624">
    <property type="term" value="F:oxidoreductase activity, acting on the aldehyde or oxo group of donors, disulfide as acceptor"/>
    <property type="evidence" value="ECO:0007669"/>
    <property type="project" value="InterPro"/>
</dbReference>
<keyword evidence="5" id="KW-0786">Thiamine pyrophosphate</keyword>
<dbReference type="GO" id="GO:0030976">
    <property type="term" value="F:thiamine pyrophosphate binding"/>
    <property type="evidence" value="ECO:0007669"/>
    <property type="project" value="InterPro"/>
</dbReference>
<dbReference type="InterPro" id="IPR029061">
    <property type="entry name" value="THDP-binding"/>
</dbReference>
<sequence length="339" mass="38217">MEVHGDAAFAGQGVNQESLALSRVPHFEIGGTVHLIVNNQLGFTTPGERGRSSLYCSDLAKMIAAPVIHVNGDDPEMMVKATRIAVEYQRKFRKDVFIDMNCFRRWGHNELDDPTFTNPLVYHIIHSRRTGIGLPRSVPDIYAEKLINEGIMSKEEISDVIQEHTVWLNHCLNNVDKFKPSERCKKQWAGEMQAPAHVTKWDTGVNLDLLRYLGAKSVEFPPDFNIHPHLLKTHVKSRMEKVSQGTNIDWATAEAMAFGSLLYQGYNVRLSGQDVGRGTFSHRHAMLVDQKDNEIYIPLNNLRPDQQSHLEICNSILSEEAVLAFEYGVSITLPNADSN</sequence>
<proteinExistence type="inferred from homology"/>
<reference evidence="8" key="1">
    <citation type="submission" date="2013-04" db="EMBL/GenBank/DDBJ databases">
        <authorList>
            <person name="Qu J."/>
            <person name="Murali S.C."/>
            <person name="Bandaranaike D."/>
            <person name="Bellair M."/>
            <person name="Blankenburg K."/>
            <person name="Chao H."/>
            <person name="Dinh H."/>
            <person name="Doddapaneni H."/>
            <person name="Downs B."/>
            <person name="Dugan-Rocha S."/>
            <person name="Elkadiri S."/>
            <person name="Gnanaolivu R.D."/>
            <person name="Hernandez B."/>
            <person name="Javaid M."/>
            <person name="Jayaseelan J.C."/>
            <person name="Lee S."/>
            <person name="Li M."/>
            <person name="Ming W."/>
            <person name="Munidasa M."/>
            <person name="Muniz J."/>
            <person name="Nguyen L."/>
            <person name="Ongeri F."/>
            <person name="Osuji N."/>
            <person name="Pu L.-L."/>
            <person name="Puazo M."/>
            <person name="Qu C."/>
            <person name="Quiroz J."/>
            <person name="Raj R."/>
            <person name="Weissenberger G."/>
            <person name="Xin Y."/>
            <person name="Zou X."/>
            <person name="Han Y."/>
            <person name="Richards S."/>
            <person name="Worley K."/>
            <person name="Muzny D."/>
            <person name="Gibbs R."/>
        </authorList>
    </citation>
    <scope>NUCLEOTIDE SEQUENCE</scope>
    <source>
        <strain evidence="8">Sampled in the wild</strain>
    </source>
</reference>
<evidence type="ECO:0000313" key="8">
    <source>
        <dbReference type="EMBL" id="KAG8230982.1"/>
    </source>
</evidence>
<evidence type="ECO:0000259" key="6">
    <source>
        <dbReference type="Pfam" id="PF00676"/>
    </source>
</evidence>
<dbReference type="FunFam" id="3.40.50.12470:FF:000015">
    <property type="entry name" value="Dehydrogenase E1 and transketolase domain containing 1"/>
    <property type="match status" value="1"/>
</dbReference>
<keyword evidence="3" id="KW-0809">Transit peptide</keyword>
<name>A0A8K0KAW6_LADFU</name>
<comment type="similarity">
    <text evidence="2">Belongs to the alpha-ketoglutarate dehydrogenase family.</text>
</comment>
<reference evidence="8" key="2">
    <citation type="submission" date="2017-10" db="EMBL/GenBank/DDBJ databases">
        <title>Ladona fulva Genome sequencing and assembly.</title>
        <authorList>
            <person name="Murali S."/>
            <person name="Richards S."/>
            <person name="Bandaranaike D."/>
            <person name="Bellair M."/>
            <person name="Blankenburg K."/>
            <person name="Chao H."/>
            <person name="Dinh H."/>
            <person name="Doddapaneni H."/>
            <person name="Dugan-Rocha S."/>
            <person name="Elkadiri S."/>
            <person name="Gnanaolivu R."/>
            <person name="Hernandez B."/>
            <person name="Skinner E."/>
            <person name="Javaid M."/>
            <person name="Lee S."/>
            <person name="Li M."/>
            <person name="Ming W."/>
            <person name="Munidasa M."/>
            <person name="Muniz J."/>
            <person name="Nguyen L."/>
            <person name="Hughes D."/>
            <person name="Osuji N."/>
            <person name="Pu L.-L."/>
            <person name="Puazo M."/>
            <person name="Qu C."/>
            <person name="Quiroz J."/>
            <person name="Raj R."/>
            <person name="Weissenberger G."/>
            <person name="Xin Y."/>
            <person name="Zou X."/>
            <person name="Han Y."/>
            <person name="Worley K."/>
            <person name="Muzny D."/>
            <person name="Gibbs R."/>
        </authorList>
    </citation>
    <scope>NUCLEOTIDE SEQUENCE</scope>
    <source>
        <strain evidence="8">Sampled in the wild</strain>
    </source>
</reference>
<evidence type="ECO:0000313" key="9">
    <source>
        <dbReference type="Proteomes" id="UP000792457"/>
    </source>
</evidence>
<feature type="domain" description="Dehydrogenase E1 component" evidence="6">
    <location>
        <begin position="3"/>
        <end position="176"/>
    </location>
</feature>
<comment type="caution">
    <text evidence="8">The sequence shown here is derived from an EMBL/GenBank/DDBJ whole genome shotgun (WGS) entry which is preliminary data.</text>
</comment>
<organism evidence="8 9">
    <name type="scientific">Ladona fulva</name>
    <name type="common">Scarce chaser dragonfly</name>
    <name type="synonym">Libellula fulva</name>
    <dbReference type="NCBI Taxonomy" id="123851"/>
    <lineage>
        <taxon>Eukaryota</taxon>
        <taxon>Metazoa</taxon>
        <taxon>Ecdysozoa</taxon>
        <taxon>Arthropoda</taxon>
        <taxon>Hexapoda</taxon>
        <taxon>Insecta</taxon>
        <taxon>Pterygota</taxon>
        <taxon>Palaeoptera</taxon>
        <taxon>Odonata</taxon>
        <taxon>Epiprocta</taxon>
        <taxon>Anisoptera</taxon>
        <taxon>Libelluloidea</taxon>
        <taxon>Libellulidae</taxon>
        <taxon>Ladona</taxon>
    </lineage>
</organism>
<evidence type="ECO:0000256" key="3">
    <source>
        <dbReference type="ARBA" id="ARBA00022946"/>
    </source>
</evidence>
<dbReference type="EMBL" id="KZ308520">
    <property type="protein sequence ID" value="KAG8230982.1"/>
    <property type="molecule type" value="Genomic_DNA"/>
</dbReference>